<reference evidence="1 2" key="1">
    <citation type="journal article" date="2014" name="Am. J. Bot.">
        <title>Genome assembly and annotation for red clover (Trifolium pratense; Fabaceae).</title>
        <authorList>
            <person name="Istvanek J."/>
            <person name="Jaros M."/>
            <person name="Krenek A."/>
            <person name="Repkova J."/>
        </authorList>
    </citation>
    <scope>NUCLEOTIDE SEQUENCE [LARGE SCALE GENOMIC DNA]</scope>
    <source>
        <strain evidence="2">cv. Tatra</strain>
        <tissue evidence="1">Young leaves</tissue>
    </source>
</reference>
<accession>A0A2K3LKC7</accession>
<reference evidence="1 2" key="2">
    <citation type="journal article" date="2017" name="Front. Plant Sci.">
        <title>Gene Classification and Mining of Molecular Markers Useful in Red Clover (Trifolium pratense) Breeding.</title>
        <authorList>
            <person name="Istvanek J."/>
            <person name="Dluhosova J."/>
            <person name="Dluhos P."/>
            <person name="Patkova L."/>
            <person name="Nedelnik J."/>
            <person name="Repkova J."/>
        </authorList>
    </citation>
    <scope>NUCLEOTIDE SEQUENCE [LARGE SCALE GENOMIC DNA]</scope>
    <source>
        <strain evidence="2">cv. Tatra</strain>
        <tissue evidence="1">Young leaves</tissue>
    </source>
</reference>
<sequence>MVHLIALRNFFVVRSANNEPGSHQKIQLVESSSLQQLITPAIKEPIWQRLRDLEAVVTEMANKPRTIPPEKEDILQESLSRIKGIEYDLQKTRKALLATASKQAELAESLENLKDNNFDMECMFYLISSGIV</sequence>
<comment type="caution">
    <text evidence="1">The sequence shown here is derived from an EMBL/GenBank/DDBJ whole genome shotgun (WGS) entry which is preliminary data.</text>
</comment>
<name>A0A2K3LKC7_TRIPR</name>
<dbReference type="Proteomes" id="UP000236291">
    <property type="component" value="Unassembled WGS sequence"/>
</dbReference>
<dbReference type="PANTHER" id="PTHR45657:SF43">
    <property type="entry name" value="PHOSPHATIDYLINOSITOL_PHOSPHATIDYLCHOLINE TRANSFER PROTEIN SFH9"/>
    <property type="match status" value="1"/>
</dbReference>
<dbReference type="AlphaFoldDB" id="A0A2K3LKC7"/>
<evidence type="ECO:0000313" key="1">
    <source>
        <dbReference type="EMBL" id="PNX78962.1"/>
    </source>
</evidence>
<evidence type="ECO:0000313" key="2">
    <source>
        <dbReference type="Proteomes" id="UP000236291"/>
    </source>
</evidence>
<dbReference type="EMBL" id="ASHM01035065">
    <property type="protein sequence ID" value="PNX78962.1"/>
    <property type="molecule type" value="Genomic_DNA"/>
</dbReference>
<dbReference type="STRING" id="57577.A0A2K3LKC7"/>
<organism evidence="1 2">
    <name type="scientific">Trifolium pratense</name>
    <name type="common">Red clover</name>
    <dbReference type="NCBI Taxonomy" id="57577"/>
    <lineage>
        <taxon>Eukaryota</taxon>
        <taxon>Viridiplantae</taxon>
        <taxon>Streptophyta</taxon>
        <taxon>Embryophyta</taxon>
        <taxon>Tracheophyta</taxon>
        <taxon>Spermatophyta</taxon>
        <taxon>Magnoliopsida</taxon>
        <taxon>eudicotyledons</taxon>
        <taxon>Gunneridae</taxon>
        <taxon>Pentapetalae</taxon>
        <taxon>rosids</taxon>
        <taxon>fabids</taxon>
        <taxon>Fabales</taxon>
        <taxon>Fabaceae</taxon>
        <taxon>Papilionoideae</taxon>
        <taxon>50 kb inversion clade</taxon>
        <taxon>NPAAA clade</taxon>
        <taxon>Hologalegina</taxon>
        <taxon>IRL clade</taxon>
        <taxon>Trifolieae</taxon>
        <taxon>Trifolium</taxon>
    </lineage>
</organism>
<dbReference type="PANTHER" id="PTHR45657">
    <property type="entry name" value="CRAL-TRIO DOMAIN-CONTAINING PROTEIN YKL091C-RELATED"/>
    <property type="match status" value="1"/>
</dbReference>
<dbReference type="InterPro" id="IPR051026">
    <property type="entry name" value="PI/PC_transfer"/>
</dbReference>
<gene>
    <name evidence="1" type="ORF">L195_g034945</name>
</gene>
<proteinExistence type="predicted"/>
<protein>
    <submittedName>
        <fullName evidence="1">Sec14p-like phosphatidylinositol transfer family protein</fullName>
    </submittedName>
</protein>